<dbReference type="InterPro" id="IPR009057">
    <property type="entry name" value="Homeodomain-like_sf"/>
</dbReference>
<dbReference type="SUPFAM" id="SSF46689">
    <property type="entry name" value="Homeodomain-like"/>
    <property type="match status" value="1"/>
</dbReference>
<dbReference type="InterPro" id="IPR003313">
    <property type="entry name" value="AraC-bd"/>
</dbReference>
<sequence>MPVKLYDTRAFTEKFMPSSALRLLFKGDLTRFFIVRVEDIYRHVKHAVPASRSATHCCLYLTEGTASMKIGSAAYTIRQGEMLFVPAGQIFSFREGEVNKGYLCHFHPDVLIGKFGQSGLLQEFGFLQVWGYPHIIPDRQTAAFISQLFGRILFYYEERGLKNLNIIQSCLITLLCEANRAYQPAPGAGSGSAVSITNRFRALVFSHIKTRHRVADYAAMLNITPNHLNKTVRSVTGKTPSRWIDESIVMEAKVLLYQTELSIGEIAAETGLEDPSYFSRLFRKYEGMTPVQFRKMIEKS</sequence>
<keyword evidence="2" id="KW-0238">DNA-binding</keyword>
<organism evidence="5 6">
    <name type="scientific">Chitinophaga cymbidii</name>
    <dbReference type="NCBI Taxonomy" id="1096750"/>
    <lineage>
        <taxon>Bacteria</taxon>
        <taxon>Pseudomonadati</taxon>
        <taxon>Bacteroidota</taxon>
        <taxon>Chitinophagia</taxon>
        <taxon>Chitinophagales</taxon>
        <taxon>Chitinophagaceae</taxon>
        <taxon>Chitinophaga</taxon>
    </lineage>
</organism>
<name>A0A512RFP2_9BACT</name>
<keyword evidence="1" id="KW-0805">Transcription regulation</keyword>
<comment type="caution">
    <text evidence="5">The sequence shown here is derived from an EMBL/GenBank/DDBJ whole genome shotgun (WGS) entry which is preliminary data.</text>
</comment>
<dbReference type="InterPro" id="IPR037923">
    <property type="entry name" value="HTH-like"/>
</dbReference>
<dbReference type="SUPFAM" id="SSF51215">
    <property type="entry name" value="Regulatory protein AraC"/>
    <property type="match status" value="1"/>
</dbReference>
<dbReference type="Gene3D" id="2.60.120.10">
    <property type="entry name" value="Jelly Rolls"/>
    <property type="match status" value="1"/>
</dbReference>
<dbReference type="Gene3D" id="1.10.10.60">
    <property type="entry name" value="Homeodomain-like"/>
    <property type="match status" value="1"/>
</dbReference>
<evidence type="ECO:0000259" key="4">
    <source>
        <dbReference type="PROSITE" id="PS01124"/>
    </source>
</evidence>
<dbReference type="OrthoDB" id="9793451at2"/>
<dbReference type="InterPro" id="IPR018060">
    <property type="entry name" value="HTH_AraC"/>
</dbReference>
<protein>
    <submittedName>
        <fullName evidence="5">Transcriptional regulator</fullName>
    </submittedName>
</protein>
<feature type="domain" description="HTH araC/xylS-type" evidence="4">
    <location>
        <begin position="198"/>
        <end position="296"/>
    </location>
</feature>
<dbReference type="PANTHER" id="PTHR43280">
    <property type="entry name" value="ARAC-FAMILY TRANSCRIPTIONAL REGULATOR"/>
    <property type="match status" value="1"/>
</dbReference>
<dbReference type="PANTHER" id="PTHR43280:SF32">
    <property type="entry name" value="TRANSCRIPTIONAL REGULATORY PROTEIN"/>
    <property type="match status" value="1"/>
</dbReference>
<gene>
    <name evidence="5" type="ORF">CCY01nite_07280</name>
</gene>
<dbReference type="Proteomes" id="UP000321436">
    <property type="component" value="Unassembled WGS sequence"/>
</dbReference>
<dbReference type="RefSeq" id="WP_146857937.1">
    <property type="nucleotide sequence ID" value="NZ_BKAU01000001.1"/>
</dbReference>
<dbReference type="Pfam" id="PF02311">
    <property type="entry name" value="AraC_binding"/>
    <property type="match status" value="1"/>
</dbReference>
<evidence type="ECO:0000256" key="1">
    <source>
        <dbReference type="ARBA" id="ARBA00023015"/>
    </source>
</evidence>
<dbReference type="AlphaFoldDB" id="A0A512RFP2"/>
<keyword evidence="6" id="KW-1185">Reference proteome</keyword>
<dbReference type="GO" id="GO:0003700">
    <property type="term" value="F:DNA-binding transcription factor activity"/>
    <property type="evidence" value="ECO:0007669"/>
    <property type="project" value="InterPro"/>
</dbReference>
<dbReference type="GO" id="GO:0043565">
    <property type="term" value="F:sequence-specific DNA binding"/>
    <property type="evidence" value="ECO:0007669"/>
    <property type="project" value="InterPro"/>
</dbReference>
<dbReference type="InterPro" id="IPR020449">
    <property type="entry name" value="Tscrpt_reg_AraC-type_HTH"/>
</dbReference>
<dbReference type="PRINTS" id="PR00032">
    <property type="entry name" value="HTHARAC"/>
</dbReference>
<dbReference type="PROSITE" id="PS01124">
    <property type="entry name" value="HTH_ARAC_FAMILY_2"/>
    <property type="match status" value="1"/>
</dbReference>
<reference evidence="5 6" key="1">
    <citation type="submission" date="2019-07" db="EMBL/GenBank/DDBJ databases">
        <title>Whole genome shotgun sequence of Chitinophaga cymbidii NBRC 109752.</title>
        <authorList>
            <person name="Hosoyama A."/>
            <person name="Uohara A."/>
            <person name="Ohji S."/>
            <person name="Ichikawa N."/>
        </authorList>
    </citation>
    <scope>NUCLEOTIDE SEQUENCE [LARGE SCALE GENOMIC DNA]</scope>
    <source>
        <strain evidence="5 6">NBRC 109752</strain>
    </source>
</reference>
<evidence type="ECO:0000256" key="2">
    <source>
        <dbReference type="ARBA" id="ARBA00023125"/>
    </source>
</evidence>
<evidence type="ECO:0000313" key="5">
    <source>
        <dbReference type="EMBL" id="GEP94468.1"/>
    </source>
</evidence>
<dbReference type="InterPro" id="IPR014710">
    <property type="entry name" value="RmlC-like_jellyroll"/>
</dbReference>
<dbReference type="EMBL" id="BKAU01000001">
    <property type="protein sequence ID" value="GEP94468.1"/>
    <property type="molecule type" value="Genomic_DNA"/>
</dbReference>
<keyword evidence="3" id="KW-0804">Transcription</keyword>
<evidence type="ECO:0000313" key="6">
    <source>
        <dbReference type="Proteomes" id="UP000321436"/>
    </source>
</evidence>
<dbReference type="Pfam" id="PF12833">
    <property type="entry name" value="HTH_18"/>
    <property type="match status" value="1"/>
</dbReference>
<proteinExistence type="predicted"/>
<evidence type="ECO:0000256" key="3">
    <source>
        <dbReference type="ARBA" id="ARBA00023163"/>
    </source>
</evidence>
<accession>A0A512RFP2</accession>
<dbReference type="SMART" id="SM00342">
    <property type="entry name" value="HTH_ARAC"/>
    <property type="match status" value="1"/>
</dbReference>